<dbReference type="Pfam" id="PF11716">
    <property type="entry name" value="MDMPI_N"/>
    <property type="match status" value="1"/>
</dbReference>
<sequence length="263" mass="27813">MAKRIDPVTAWAAYEVGISTVRSWLDDLPEQAWAQPSVLPGWDVTDLAAHLATVSASVTVLAAAPSDAHAGTASDYLASYAAVADEIADTARELADDGDREPAAVLARIDEQRAAAAEVVERIGLHDQVVTTRRVPVRLGDYLLTRVVEIAVHADDLARSVPDVTAPALPRDTVRMAARALLDVLAERAPGRSVEVRVPPFAAVQCVEGPRHTRGTPANVVELTSASWLRLAAGRTSWEDEVAAGNVSASGDRADLSGLLPLL</sequence>
<dbReference type="OrthoDB" id="8481083at2"/>
<reference evidence="3 4" key="1">
    <citation type="submission" date="2018-03" db="EMBL/GenBank/DDBJ databases">
        <title>Genomic Encyclopedia of Archaeal and Bacterial Type Strains, Phase II (KMG-II): from individual species to whole genera.</title>
        <authorList>
            <person name="Goeker M."/>
        </authorList>
    </citation>
    <scope>NUCLEOTIDE SEQUENCE [LARGE SCALE GENOMIC DNA]</scope>
    <source>
        <strain evidence="3 4">DSM 45211</strain>
    </source>
</reference>
<accession>A0A2P8EFN3</accession>
<dbReference type="Gene3D" id="3.30.1050.40">
    <property type="match status" value="1"/>
</dbReference>
<dbReference type="InterPro" id="IPR034660">
    <property type="entry name" value="DinB/YfiT-like"/>
</dbReference>
<dbReference type="AlphaFoldDB" id="A0A2P8EFN3"/>
<dbReference type="EMBL" id="PYGE01000001">
    <property type="protein sequence ID" value="PSL08279.1"/>
    <property type="molecule type" value="Genomic_DNA"/>
</dbReference>
<gene>
    <name evidence="3" type="ORF">CLV30_101250</name>
</gene>
<dbReference type="Proteomes" id="UP000243528">
    <property type="component" value="Unassembled WGS sequence"/>
</dbReference>
<evidence type="ECO:0000259" key="2">
    <source>
        <dbReference type="Pfam" id="PF17844"/>
    </source>
</evidence>
<evidence type="ECO:0000313" key="4">
    <source>
        <dbReference type="Proteomes" id="UP000243528"/>
    </source>
</evidence>
<feature type="domain" description="Mycothiol-dependent maleylpyruvate isomerase metal-binding" evidence="1">
    <location>
        <begin position="20"/>
        <end position="158"/>
    </location>
</feature>
<dbReference type="InterPro" id="IPR024344">
    <property type="entry name" value="MDMPI_metal-binding"/>
</dbReference>
<evidence type="ECO:0000313" key="3">
    <source>
        <dbReference type="EMBL" id="PSL08279.1"/>
    </source>
</evidence>
<dbReference type="InterPro" id="IPR017517">
    <property type="entry name" value="Maleyloyr_isom"/>
</dbReference>
<dbReference type="GO" id="GO:0046872">
    <property type="term" value="F:metal ion binding"/>
    <property type="evidence" value="ECO:0007669"/>
    <property type="project" value="InterPro"/>
</dbReference>
<proteinExistence type="predicted"/>
<protein>
    <submittedName>
        <fullName evidence="3">Uncharacterized protein (TIGR03083 family)</fullName>
    </submittedName>
</protein>
<dbReference type="Pfam" id="PF17844">
    <property type="entry name" value="SCP_3"/>
    <property type="match status" value="1"/>
</dbReference>
<feature type="domain" description="Bacterial SCP orthologue" evidence="2">
    <location>
        <begin position="171"/>
        <end position="262"/>
    </location>
</feature>
<dbReference type="InterPro" id="IPR041629">
    <property type="entry name" value="SCP_3"/>
</dbReference>
<keyword evidence="4" id="KW-1185">Reference proteome</keyword>
<organism evidence="3 4">
    <name type="scientific">Haloactinopolyspora alba</name>
    <dbReference type="NCBI Taxonomy" id="648780"/>
    <lineage>
        <taxon>Bacteria</taxon>
        <taxon>Bacillati</taxon>
        <taxon>Actinomycetota</taxon>
        <taxon>Actinomycetes</taxon>
        <taxon>Jiangellales</taxon>
        <taxon>Jiangellaceae</taxon>
        <taxon>Haloactinopolyspora</taxon>
    </lineage>
</organism>
<evidence type="ECO:0000259" key="1">
    <source>
        <dbReference type="Pfam" id="PF11716"/>
    </source>
</evidence>
<dbReference type="NCBIfam" id="TIGR03083">
    <property type="entry name" value="maleylpyruvate isomerase family mycothiol-dependent enzyme"/>
    <property type="match status" value="1"/>
</dbReference>
<comment type="caution">
    <text evidence="3">The sequence shown here is derived from an EMBL/GenBank/DDBJ whole genome shotgun (WGS) entry which is preliminary data.</text>
</comment>
<name>A0A2P8EFN3_9ACTN</name>
<dbReference type="RefSeq" id="WP_106535355.1">
    <property type="nucleotide sequence ID" value="NZ_ML142897.1"/>
</dbReference>
<dbReference type="SUPFAM" id="SSF109854">
    <property type="entry name" value="DinB/YfiT-like putative metalloenzymes"/>
    <property type="match status" value="1"/>
</dbReference>